<proteinExistence type="predicted"/>
<sequence length="202" mass="21683">MGVEIRLRGTAIPCIAEQDIKAGLAVKIVPSTLAPKILGGNADTDPRLQDGIYNVLQGADMPTADDDTTAKYVAAFRVFNEKPPLYETLPANNESSVGIPYTLREFSEGEENLPADVTLRMVVPRLKDDATIPSGTLMLAYDEGIYTVTSGCFYDSISEFVIGEGLSVKGTTGKWYRGGSGDVAYVFETNTTKNTLTIKTGA</sequence>
<name>A0A6M3L9V1_9ZZZZ</name>
<organism evidence="1">
    <name type="scientific">viral metagenome</name>
    <dbReference type="NCBI Taxonomy" id="1070528"/>
    <lineage>
        <taxon>unclassified sequences</taxon>
        <taxon>metagenomes</taxon>
        <taxon>organismal metagenomes</taxon>
    </lineage>
</organism>
<evidence type="ECO:0000313" key="1">
    <source>
        <dbReference type="EMBL" id="QJA91847.1"/>
    </source>
</evidence>
<dbReference type="EMBL" id="MT143018">
    <property type="protein sequence ID" value="QJA91847.1"/>
    <property type="molecule type" value="Genomic_DNA"/>
</dbReference>
<accession>A0A6M3L9V1</accession>
<reference evidence="1" key="1">
    <citation type="submission" date="2020-03" db="EMBL/GenBank/DDBJ databases">
        <title>The deep terrestrial virosphere.</title>
        <authorList>
            <person name="Holmfeldt K."/>
            <person name="Nilsson E."/>
            <person name="Simone D."/>
            <person name="Lopez-Fernandez M."/>
            <person name="Wu X."/>
            <person name="de Brujin I."/>
            <person name="Lundin D."/>
            <person name="Andersson A."/>
            <person name="Bertilsson S."/>
            <person name="Dopson M."/>
        </authorList>
    </citation>
    <scope>NUCLEOTIDE SEQUENCE</scope>
    <source>
        <strain evidence="1">MM415B03242</strain>
    </source>
</reference>
<gene>
    <name evidence="1" type="ORF">MM415B03242_0009</name>
</gene>
<dbReference type="AlphaFoldDB" id="A0A6M3L9V1"/>
<protein>
    <submittedName>
        <fullName evidence="1">Uncharacterized protein</fullName>
    </submittedName>
</protein>